<protein>
    <recommendedName>
        <fullName evidence="7">Post-GPI attachment to proteins factor 3</fullName>
    </recommendedName>
</protein>
<feature type="transmembrane region" description="Helical" evidence="7">
    <location>
        <begin position="159"/>
        <end position="180"/>
    </location>
</feature>
<evidence type="ECO:0000256" key="7">
    <source>
        <dbReference type="RuleBase" id="RU365066"/>
    </source>
</evidence>
<dbReference type="Proteomes" id="UP000095728">
    <property type="component" value="Unassembled WGS sequence"/>
</dbReference>
<feature type="transmembrane region" description="Helical" evidence="7">
    <location>
        <begin position="255"/>
        <end position="274"/>
    </location>
</feature>
<dbReference type="InParanoid" id="A0A1E5RHP1"/>
<reference evidence="9" key="1">
    <citation type="journal article" date="2016" name="Genome Announc.">
        <title>Genome sequences of three species of Hanseniaspora isolated from spontaneous wine fermentations.</title>
        <authorList>
            <person name="Sternes P.R."/>
            <person name="Lee D."/>
            <person name="Kutyna D.R."/>
            <person name="Borneman A.R."/>
        </authorList>
    </citation>
    <scope>NUCLEOTIDE SEQUENCE [LARGE SCALE GENOMIC DNA]</scope>
    <source>
        <strain evidence="9">AWRI3579</strain>
    </source>
</reference>
<evidence type="ECO:0000256" key="6">
    <source>
        <dbReference type="ARBA" id="ARBA00023136"/>
    </source>
</evidence>
<evidence type="ECO:0000313" key="8">
    <source>
        <dbReference type="EMBL" id="OEJ86093.1"/>
    </source>
</evidence>
<accession>A0A1E5RHP1</accession>
<keyword evidence="3 7" id="KW-0812">Transmembrane</keyword>
<feature type="transmembrane region" description="Helical" evidence="7">
    <location>
        <begin position="121"/>
        <end position="138"/>
    </location>
</feature>
<feature type="transmembrane region" description="Helical" evidence="7">
    <location>
        <begin position="325"/>
        <end position="347"/>
    </location>
</feature>
<keyword evidence="4 7" id="KW-0732">Signal</keyword>
<dbReference type="STRING" id="56408.A0A1E5RHP1"/>
<proteinExistence type="inferred from homology"/>
<dbReference type="AlphaFoldDB" id="A0A1E5RHP1"/>
<evidence type="ECO:0000256" key="3">
    <source>
        <dbReference type="ARBA" id="ARBA00022692"/>
    </source>
</evidence>
<dbReference type="OrthoDB" id="419770at2759"/>
<feature type="transmembrane region" description="Helical" evidence="7">
    <location>
        <begin position="192"/>
        <end position="212"/>
    </location>
</feature>
<keyword evidence="2 7" id="KW-0337">GPI-anchor biosynthesis</keyword>
<feature type="chain" id="PRO_5016479659" description="Post-GPI attachment to proteins factor 3" evidence="7">
    <location>
        <begin position="23"/>
        <end position="357"/>
    </location>
</feature>
<dbReference type="EMBL" id="LPNM01000006">
    <property type="protein sequence ID" value="OEJ86093.1"/>
    <property type="molecule type" value="Genomic_DNA"/>
</dbReference>
<feature type="signal peptide" evidence="7">
    <location>
        <begin position="1"/>
        <end position="22"/>
    </location>
</feature>
<evidence type="ECO:0000256" key="1">
    <source>
        <dbReference type="ARBA" id="ARBA00004127"/>
    </source>
</evidence>
<name>A0A1E5RHP1_9ASCO</name>
<sequence length="357" mass="41856">MKTASWKSLLLASALFAATAIASPGDWLDEFIDCKIVCESRNNCPTKEEPLEPYSNSFPQDHTAFAKVPFVYKTVFLWDCNDDCDYQCQQLVTRARIEKEEEIYQFHGKWPFIRMLGMQEFFSAIFSIGNLIPHYRGFRMLEKELWKTSIRNSRYKRILQNYQIVSIMGMCAWLSSTVFHTRDLVTTEKFDYFFAGATVCTAFYAIVMRLLISEYAKYGNQISKIGGVVVSAIFACHILRLYIDWSYTYNMRFNIFFGVLQYVILVSLAVKNYFQYGLSWKNFQTDKDFQKVVLVPVLLVLSTCAGMSFEIFDIFIYKLQIDSHALWHLATILPSFWLYSFFIEDYYKMVQHKSKIM</sequence>
<dbReference type="FunCoup" id="A0A1E5RHP1">
    <property type="interactions" value="179"/>
</dbReference>
<dbReference type="PANTHER" id="PTHR13148">
    <property type="entry name" value="PER1-RELATED"/>
    <property type="match status" value="1"/>
</dbReference>
<keyword evidence="7" id="KW-0256">Endoplasmic reticulum</keyword>
<feature type="transmembrane region" description="Helical" evidence="7">
    <location>
        <begin position="224"/>
        <end position="243"/>
    </location>
</feature>
<organism evidence="8 9">
    <name type="scientific">Hanseniaspora osmophila</name>
    <dbReference type="NCBI Taxonomy" id="56408"/>
    <lineage>
        <taxon>Eukaryota</taxon>
        <taxon>Fungi</taxon>
        <taxon>Dikarya</taxon>
        <taxon>Ascomycota</taxon>
        <taxon>Saccharomycotina</taxon>
        <taxon>Saccharomycetes</taxon>
        <taxon>Saccharomycodales</taxon>
        <taxon>Saccharomycodaceae</taxon>
        <taxon>Hanseniaspora</taxon>
    </lineage>
</organism>
<comment type="function">
    <text evidence="7">Involved in the lipid remodeling steps of GPI-anchor maturation.</text>
</comment>
<dbReference type="PANTHER" id="PTHR13148:SF0">
    <property type="entry name" value="POST-GPI ATTACHMENT TO PROTEINS FACTOR 3"/>
    <property type="match status" value="1"/>
</dbReference>
<comment type="caution">
    <text evidence="8">The sequence shown here is derived from an EMBL/GenBank/DDBJ whole genome shotgun (WGS) entry which is preliminary data.</text>
</comment>
<dbReference type="InterPro" id="IPR007217">
    <property type="entry name" value="Per1-like"/>
</dbReference>
<evidence type="ECO:0000256" key="5">
    <source>
        <dbReference type="ARBA" id="ARBA00022989"/>
    </source>
</evidence>
<dbReference type="GO" id="GO:0005789">
    <property type="term" value="C:endoplasmic reticulum membrane"/>
    <property type="evidence" value="ECO:0007669"/>
    <property type="project" value="UniProtKB-SubCell"/>
</dbReference>
<dbReference type="Pfam" id="PF04080">
    <property type="entry name" value="Per1"/>
    <property type="match status" value="1"/>
</dbReference>
<comment type="subcellular location">
    <subcellularLocation>
        <location evidence="1">Endomembrane system</location>
        <topology evidence="1">Multi-pass membrane protein</topology>
    </subcellularLocation>
    <subcellularLocation>
        <location evidence="7">Endoplasmic reticulum membrane</location>
        <topology evidence="7">Multi-pass membrane protein</topology>
    </subcellularLocation>
</comment>
<gene>
    <name evidence="8" type="ORF">AWRI3579_g1594</name>
</gene>
<keyword evidence="9" id="KW-1185">Reference proteome</keyword>
<keyword evidence="5 7" id="KW-1133">Transmembrane helix</keyword>
<evidence type="ECO:0000256" key="2">
    <source>
        <dbReference type="ARBA" id="ARBA00022502"/>
    </source>
</evidence>
<feature type="transmembrane region" description="Helical" evidence="7">
    <location>
        <begin position="294"/>
        <end position="319"/>
    </location>
</feature>
<dbReference type="GO" id="GO:0006506">
    <property type="term" value="P:GPI anchor biosynthetic process"/>
    <property type="evidence" value="ECO:0007669"/>
    <property type="project" value="UniProtKB-KW"/>
</dbReference>
<keyword evidence="6 7" id="KW-0472">Membrane</keyword>
<evidence type="ECO:0000256" key="4">
    <source>
        <dbReference type="ARBA" id="ARBA00022729"/>
    </source>
</evidence>
<dbReference type="GO" id="GO:0016788">
    <property type="term" value="F:hydrolase activity, acting on ester bonds"/>
    <property type="evidence" value="ECO:0007669"/>
    <property type="project" value="TreeGrafter"/>
</dbReference>
<evidence type="ECO:0000313" key="9">
    <source>
        <dbReference type="Proteomes" id="UP000095728"/>
    </source>
</evidence>
<comment type="similarity">
    <text evidence="7">Belongs to the PGAP3 family.</text>
</comment>